<comment type="caution">
    <text evidence="1">The sequence shown here is derived from an EMBL/GenBank/DDBJ whole genome shotgun (WGS) entry which is preliminary data.</text>
</comment>
<proteinExistence type="predicted"/>
<gene>
    <name evidence="1" type="ORF">ANN_26095</name>
</gene>
<name>A0ABQ8S5E2_PERAM</name>
<evidence type="ECO:0000313" key="1">
    <source>
        <dbReference type="EMBL" id="KAJ4429094.1"/>
    </source>
</evidence>
<evidence type="ECO:0000313" key="2">
    <source>
        <dbReference type="Proteomes" id="UP001148838"/>
    </source>
</evidence>
<protein>
    <submittedName>
        <fullName evidence="1">Uncharacterized protein</fullName>
    </submittedName>
</protein>
<dbReference type="EMBL" id="JAJSOF020000036">
    <property type="protein sequence ID" value="KAJ4429094.1"/>
    <property type="molecule type" value="Genomic_DNA"/>
</dbReference>
<sequence>MMSHMAREISLKYFSNFRCVLLVTEKSHNTEDYIAASIDGYRLDIEDEQLVDNIILKALDEKCHGLIFQVSDPVAMVQAVTRLSRRSLARANRRFFFIPVDVPTTEVKKDRHAKYSRAVDQVLAMREMNFFPDLVMARFEAQNASSPARIELVTHRFVGETSYKDQVVLDIWTERFVFHGLAQFFLFRYLTTL</sequence>
<reference evidence="1 2" key="1">
    <citation type="journal article" date="2022" name="Allergy">
        <title>Genome assembly and annotation of Periplaneta americana reveal a comprehensive cockroach allergen profile.</title>
        <authorList>
            <person name="Wang L."/>
            <person name="Xiong Q."/>
            <person name="Saelim N."/>
            <person name="Wang L."/>
            <person name="Nong W."/>
            <person name="Wan A.T."/>
            <person name="Shi M."/>
            <person name="Liu X."/>
            <person name="Cao Q."/>
            <person name="Hui J.H.L."/>
            <person name="Sookrung N."/>
            <person name="Leung T.F."/>
            <person name="Tungtrongchitr A."/>
            <person name="Tsui S.K.W."/>
        </authorList>
    </citation>
    <scope>NUCLEOTIDE SEQUENCE [LARGE SCALE GENOMIC DNA]</scope>
    <source>
        <strain evidence="1">PWHHKU_190912</strain>
    </source>
</reference>
<accession>A0ABQ8S5E2</accession>
<dbReference type="Proteomes" id="UP001148838">
    <property type="component" value="Unassembled WGS sequence"/>
</dbReference>
<keyword evidence="2" id="KW-1185">Reference proteome</keyword>
<organism evidence="1 2">
    <name type="scientific">Periplaneta americana</name>
    <name type="common">American cockroach</name>
    <name type="synonym">Blatta americana</name>
    <dbReference type="NCBI Taxonomy" id="6978"/>
    <lineage>
        <taxon>Eukaryota</taxon>
        <taxon>Metazoa</taxon>
        <taxon>Ecdysozoa</taxon>
        <taxon>Arthropoda</taxon>
        <taxon>Hexapoda</taxon>
        <taxon>Insecta</taxon>
        <taxon>Pterygota</taxon>
        <taxon>Neoptera</taxon>
        <taxon>Polyneoptera</taxon>
        <taxon>Dictyoptera</taxon>
        <taxon>Blattodea</taxon>
        <taxon>Blattoidea</taxon>
        <taxon>Blattidae</taxon>
        <taxon>Blattinae</taxon>
        <taxon>Periplaneta</taxon>
    </lineage>
</organism>